<feature type="transmembrane region" description="Helical" evidence="6">
    <location>
        <begin position="541"/>
        <end position="563"/>
    </location>
</feature>
<feature type="transmembrane region" description="Helical" evidence="6">
    <location>
        <begin position="631"/>
        <end position="653"/>
    </location>
</feature>
<proteinExistence type="inferred from homology"/>
<dbReference type="GO" id="GO:0005886">
    <property type="term" value="C:plasma membrane"/>
    <property type="evidence" value="ECO:0007669"/>
    <property type="project" value="UniProtKB-SubCell"/>
</dbReference>
<feature type="transmembrane region" description="Helical" evidence="6">
    <location>
        <begin position="239"/>
        <end position="262"/>
    </location>
</feature>
<feature type="transmembrane region" description="Helical" evidence="6">
    <location>
        <begin position="161"/>
        <end position="182"/>
    </location>
</feature>
<dbReference type="AlphaFoldDB" id="A0A292DJK2"/>
<feature type="transmembrane region" description="Helical" evidence="6">
    <location>
        <begin position="292"/>
        <end position="316"/>
    </location>
</feature>
<keyword evidence="3 6" id="KW-0812">Transmembrane</keyword>
<comment type="caution">
    <text evidence="8">The sequence shown here is derived from an EMBL/GenBank/DDBJ whole genome shotgun (WGS) entry which is preliminary data.</text>
</comment>
<reference evidence="8 9" key="1">
    <citation type="journal article" date="2019" name="Sci. Transl. Med.">
        <title>Quorum sensing between bacterial species on the skin protects against epidermal injury in atopic dermatitis.</title>
        <authorList>
            <person name="Williams M.R."/>
        </authorList>
    </citation>
    <scope>NUCLEOTIDE SEQUENCE [LARGE SCALE GENOMIC DNA]</scope>
    <source>
        <strain evidence="8 9">E7</strain>
    </source>
</reference>
<dbReference type="RefSeq" id="WP_012990692.1">
    <property type="nucleotide sequence ID" value="NZ_CP084434.1"/>
</dbReference>
<comment type="similarity">
    <text evidence="6">Belongs to the ABC-4 integral membrane protein family.</text>
</comment>
<dbReference type="InterPro" id="IPR003838">
    <property type="entry name" value="ABC3_permease_C"/>
</dbReference>
<comment type="subcellular location">
    <subcellularLocation>
        <location evidence="1 6">Cell membrane</location>
        <topology evidence="1 6">Multi-pass membrane protein</topology>
    </subcellularLocation>
</comment>
<dbReference type="Proteomes" id="UP000293637">
    <property type="component" value="Unassembled WGS sequence"/>
</dbReference>
<feature type="transmembrane region" description="Helical" evidence="6">
    <location>
        <begin position="203"/>
        <end position="227"/>
    </location>
</feature>
<dbReference type="InterPro" id="IPR027022">
    <property type="entry name" value="ABC_permease_BceB-typ"/>
</dbReference>
<keyword evidence="4 6" id="KW-1133">Transmembrane helix</keyword>
<evidence type="ECO:0000313" key="9">
    <source>
        <dbReference type="Proteomes" id="UP000293637"/>
    </source>
</evidence>
<dbReference type="PIRSF" id="PIRSF018968">
    <property type="entry name" value="ABC_permease_BceB"/>
    <property type="match status" value="1"/>
</dbReference>
<keyword evidence="6" id="KW-0813">Transport</keyword>
<dbReference type="Pfam" id="PF02687">
    <property type="entry name" value="FtsX"/>
    <property type="match status" value="1"/>
</dbReference>
<dbReference type="PANTHER" id="PTHR46795:SF3">
    <property type="entry name" value="ABC TRANSPORTER PERMEASE"/>
    <property type="match status" value="1"/>
</dbReference>
<sequence>MKEVNDLTFKMLVMMTTRQFKAQRHMIIPYMLALSAMFGMEFILLSLGFNDDVRRHHSVLPYFIYIGNAFMSIFIVIFVLYANRFVMRHRQHEFALNMILGMEKKHIRVLLFIEAIYQTFVIALLSIIGGYLFGAISFMLLNKLMKQTTTRLIIYPFDITAMSYMLVVLIGTMILLFIINNVRLTMQSPIELIQAQHKREKPLSKFVTFILLLIGLLTLGLSYYSVLEPKTLLGSFNRIFIAIIYLIISMYCLFLSLMPLILQVLQRYKRLYYQQKYFFTLSGLVVRMRSNAVSLASMTLLCTFLLATLSMCVAAYRGVEDRIDSLMTNQYRVDFLGDMYQSEKIKDTVTRFEQDVRKKAKVDQFKPIVSSMQDVKVNEATIEYNQQKNVYKNGISRFTIAQLSDFNRFTKQQITLKDNEIAIDGMGPLIKKKKLTIAGHTYQVKHVKLNGFGINRIADGYNIIVKNERQFNSIVNLLAKNKQSYHAPATEDVTTSIEFNLLTDNKSQFNQMIPKLEHKYKNATIQRKDEFTNIFYQVNGGLVFIGIVVSIILLIGTFLMMYFKQIAEGYEDREDFRTMQQLGIEDKRIQQTIQQQMRYIFIVPLIVGTFHTLIAYRLIKQLMTGIGIEGWDLFATSYVAVLVVFVGIYGIIYRITSKIYYKMIKI</sequence>
<dbReference type="InterPro" id="IPR052536">
    <property type="entry name" value="ABC-4_Integral_Memb_Prot"/>
</dbReference>
<keyword evidence="2 6" id="KW-1003">Cell membrane</keyword>
<dbReference type="GO" id="GO:0055085">
    <property type="term" value="P:transmembrane transport"/>
    <property type="evidence" value="ECO:0007669"/>
    <property type="project" value="UniProtKB-UniRule"/>
</dbReference>
<gene>
    <name evidence="8" type="ORF">EQ812_02455</name>
</gene>
<dbReference type="OMA" id="IYRMKQN"/>
<evidence type="ECO:0000256" key="1">
    <source>
        <dbReference type="ARBA" id="ARBA00004651"/>
    </source>
</evidence>
<name>A0A292DJK2_STALU</name>
<keyword evidence="5 6" id="KW-0472">Membrane</keyword>
<evidence type="ECO:0000256" key="3">
    <source>
        <dbReference type="ARBA" id="ARBA00022692"/>
    </source>
</evidence>
<protein>
    <submittedName>
        <fullName evidence="8">ABC transporter permease</fullName>
    </submittedName>
</protein>
<dbReference type="EMBL" id="SCHB01000001">
    <property type="protein sequence ID" value="TBW73687.1"/>
    <property type="molecule type" value="Genomic_DNA"/>
</dbReference>
<feature type="transmembrane region" description="Helical" evidence="6">
    <location>
        <begin position="597"/>
        <end position="619"/>
    </location>
</feature>
<feature type="transmembrane region" description="Helical" evidence="6">
    <location>
        <begin position="109"/>
        <end position="141"/>
    </location>
</feature>
<evidence type="ECO:0000256" key="5">
    <source>
        <dbReference type="ARBA" id="ARBA00023136"/>
    </source>
</evidence>
<accession>A0A292DJK2</accession>
<evidence type="ECO:0000256" key="6">
    <source>
        <dbReference type="PIRNR" id="PIRNR018968"/>
    </source>
</evidence>
<organism evidence="8 9">
    <name type="scientific">Staphylococcus lugdunensis</name>
    <dbReference type="NCBI Taxonomy" id="28035"/>
    <lineage>
        <taxon>Bacteria</taxon>
        <taxon>Bacillati</taxon>
        <taxon>Bacillota</taxon>
        <taxon>Bacilli</taxon>
        <taxon>Bacillales</taxon>
        <taxon>Staphylococcaceae</taxon>
        <taxon>Staphylococcus</taxon>
    </lineage>
</organism>
<dbReference type="PANTHER" id="PTHR46795">
    <property type="entry name" value="ABC TRANSPORTER PERMEASE-RELATED-RELATED"/>
    <property type="match status" value="1"/>
</dbReference>
<evidence type="ECO:0000256" key="2">
    <source>
        <dbReference type="ARBA" id="ARBA00022475"/>
    </source>
</evidence>
<evidence type="ECO:0000259" key="7">
    <source>
        <dbReference type="Pfam" id="PF02687"/>
    </source>
</evidence>
<evidence type="ECO:0000256" key="4">
    <source>
        <dbReference type="ARBA" id="ARBA00022989"/>
    </source>
</evidence>
<evidence type="ECO:0000313" key="8">
    <source>
        <dbReference type="EMBL" id="TBW73687.1"/>
    </source>
</evidence>
<feature type="transmembrane region" description="Helical" evidence="6">
    <location>
        <begin position="27"/>
        <end position="50"/>
    </location>
</feature>
<feature type="domain" description="ABC3 transporter permease C-terminal" evidence="7">
    <location>
        <begin position="69"/>
        <end position="179"/>
    </location>
</feature>
<feature type="transmembrane region" description="Helical" evidence="6">
    <location>
        <begin position="62"/>
        <end position="82"/>
    </location>
</feature>